<evidence type="ECO:0000259" key="1">
    <source>
        <dbReference type="PROSITE" id="PS50904"/>
    </source>
</evidence>
<proteinExistence type="predicted"/>
<evidence type="ECO:0000313" key="2">
    <source>
        <dbReference type="EMBL" id="RZF40385.1"/>
    </source>
</evidence>
<dbReference type="InParanoid" id="A0A482X3A3"/>
<reference evidence="2 3" key="1">
    <citation type="journal article" date="2017" name="Gigascience">
        <title>Genome sequence of the small brown planthopper, Laodelphax striatellus.</title>
        <authorList>
            <person name="Zhu J."/>
            <person name="Jiang F."/>
            <person name="Wang X."/>
            <person name="Yang P."/>
            <person name="Bao Y."/>
            <person name="Zhao W."/>
            <person name="Wang W."/>
            <person name="Lu H."/>
            <person name="Wang Q."/>
            <person name="Cui N."/>
            <person name="Li J."/>
            <person name="Chen X."/>
            <person name="Luo L."/>
            <person name="Yu J."/>
            <person name="Kang L."/>
            <person name="Cui F."/>
        </authorList>
    </citation>
    <scope>NUCLEOTIDE SEQUENCE [LARGE SCALE GENOMIC DNA]</scope>
    <source>
        <strain evidence="2">Lst14</strain>
    </source>
</reference>
<dbReference type="STRING" id="195883.A0A482X3A3"/>
<protein>
    <recommendedName>
        <fullName evidence="1">PRELI/MSF1 domain-containing protein</fullName>
    </recommendedName>
</protein>
<dbReference type="AlphaFoldDB" id="A0A482X3A3"/>
<dbReference type="GO" id="GO:0005758">
    <property type="term" value="C:mitochondrial intermembrane space"/>
    <property type="evidence" value="ECO:0007669"/>
    <property type="project" value="InterPro"/>
</dbReference>
<keyword evidence="3" id="KW-1185">Reference proteome</keyword>
<dbReference type="FunCoup" id="A0A482X3A3">
    <property type="interactions" value="1812"/>
</dbReference>
<gene>
    <name evidence="2" type="ORF">LSTR_LSTR008815</name>
</gene>
<dbReference type="Proteomes" id="UP000291343">
    <property type="component" value="Unassembled WGS sequence"/>
</dbReference>
<organism evidence="2 3">
    <name type="scientific">Laodelphax striatellus</name>
    <name type="common">Small brown planthopper</name>
    <name type="synonym">Delphax striatella</name>
    <dbReference type="NCBI Taxonomy" id="195883"/>
    <lineage>
        <taxon>Eukaryota</taxon>
        <taxon>Metazoa</taxon>
        <taxon>Ecdysozoa</taxon>
        <taxon>Arthropoda</taxon>
        <taxon>Hexapoda</taxon>
        <taxon>Insecta</taxon>
        <taxon>Pterygota</taxon>
        <taxon>Neoptera</taxon>
        <taxon>Paraneoptera</taxon>
        <taxon>Hemiptera</taxon>
        <taxon>Auchenorrhyncha</taxon>
        <taxon>Fulgoroidea</taxon>
        <taxon>Delphacidae</taxon>
        <taxon>Criomorphinae</taxon>
        <taxon>Laodelphax</taxon>
    </lineage>
</organism>
<evidence type="ECO:0000313" key="3">
    <source>
        <dbReference type="Proteomes" id="UP000291343"/>
    </source>
</evidence>
<sequence>MKIWTSEHTFNHPWETVCQAAWRKYPNPMNPAVIGTDVIERKVEGGVLLTHRLVSSKWGLPRWVSSIVGPSNICYAIEKSEVNPSSKQMILKTRNLTFGSFIAVDETLSYQPHPEDVSKTLLKQEAVVTVQSVPLHNYMEDLLTSTIMTNAGKGRQAMEWVIGKIEKEMSDIKNTAVKSTDELLNQTKKSFDDITTTARKSMDGLSSAAKKSFDEFHNAAGSTTFQGIPKF</sequence>
<dbReference type="InterPro" id="IPR037365">
    <property type="entry name" value="Slowmo/Ups"/>
</dbReference>
<dbReference type="Pfam" id="PF04707">
    <property type="entry name" value="PRELI"/>
    <property type="match status" value="1"/>
</dbReference>
<comment type="caution">
    <text evidence="2">The sequence shown here is derived from an EMBL/GenBank/DDBJ whole genome shotgun (WGS) entry which is preliminary data.</text>
</comment>
<dbReference type="SMR" id="A0A482X3A3"/>
<accession>A0A482X3A3</accession>
<dbReference type="OrthoDB" id="407630at2759"/>
<dbReference type="InterPro" id="IPR006797">
    <property type="entry name" value="PRELI/MSF1_dom"/>
</dbReference>
<dbReference type="EMBL" id="QKKF02018494">
    <property type="protein sequence ID" value="RZF40385.1"/>
    <property type="molecule type" value="Genomic_DNA"/>
</dbReference>
<dbReference type="PROSITE" id="PS50904">
    <property type="entry name" value="PRELI_MSF1"/>
    <property type="match status" value="1"/>
</dbReference>
<name>A0A482X3A3_LAOST</name>
<feature type="domain" description="PRELI/MSF1" evidence="1">
    <location>
        <begin position="1"/>
        <end position="170"/>
    </location>
</feature>
<dbReference type="PANTHER" id="PTHR11158">
    <property type="entry name" value="MSF1/PX19 RELATED"/>
    <property type="match status" value="1"/>
</dbReference>